<evidence type="ECO:0000256" key="4">
    <source>
        <dbReference type="ARBA" id="ARBA00023136"/>
    </source>
</evidence>
<dbReference type="GO" id="GO:0006106">
    <property type="term" value="P:fumarate metabolic process"/>
    <property type="evidence" value="ECO:0007669"/>
    <property type="project" value="InterPro"/>
</dbReference>
<dbReference type="EMBL" id="JACIGI010000022">
    <property type="protein sequence ID" value="MBB4286829.1"/>
    <property type="molecule type" value="Genomic_DNA"/>
</dbReference>
<dbReference type="AlphaFoldDB" id="A0A7W6WLH5"/>
<dbReference type="NCBIfam" id="NF003977">
    <property type="entry name" value="PRK05470.1-1"/>
    <property type="match status" value="1"/>
</dbReference>
<feature type="transmembrane region" description="Helical" evidence="5">
    <location>
        <begin position="12"/>
        <end position="40"/>
    </location>
</feature>
<keyword evidence="1" id="KW-1003">Cell membrane</keyword>
<dbReference type="RefSeq" id="WP_184436003.1">
    <property type="nucleotide sequence ID" value="NZ_JACIGI010000022.1"/>
</dbReference>
<dbReference type="Proteomes" id="UP000555728">
    <property type="component" value="Unassembled WGS sequence"/>
</dbReference>
<dbReference type="CDD" id="cd00547">
    <property type="entry name" value="QFR_TypeD_subunitD"/>
    <property type="match status" value="1"/>
</dbReference>
<evidence type="ECO:0000256" key="2">
    <source>
        <dbReference type="ARBA" id="ARBA00022692"/>
    </source>
</evidence>
<sequence>MAKSNKPIVWGLFAAGGTVSAFVIPVMILITGLLVPLGVFGSEAMSYDRMTAFAGNWLVKVILFGVLTLTLWHAAHRLRVTAHDFGLRNDGPIAIAVYGLAGLFTAVALFALLSI</sequence>
<accession>A0A7W6WLH5</accession>
<evidence type="ECO:0000313" key="7">
    <source>
        <dbReference type="Proteomes" id="UP000555728"/>
    </source>
</evidence>
<evidence type="ECO:0000256" key="1">
    <source>
        <dbReference type="ARBA" id="ARBA00022475"/>
    </source>
</evidence>
<gene>
    <name evidence="6" type="ORF">GGD88_002570</name>
</gene>
<evidence type="ECO:0000256" key="5">
    <source>
        <dbReference type="SAM" id="Phobius"/>
    </source>
</evidence>
<keyword evidence="4 5" id="KW-0472">Membrane</keyword>
<protein>
    <submittedName>
        <fullName evidence="6">Fumarate reductase subunit D</fullName>
    </submittedName>
</protein>
<keyword evidence="2 5" id="KW-0812">Transmembrane</keyword>
<evidence type="ECO:0000313" key="6">
    <source>
        <dbReference type="EMBL" id="MBB4286829.1"/>
    </source>
</evidence>
<dbReference type="InterPro" id="IPR003418">
    <property type="entry name" value="Fumarate_red_D"/>
</dbReference>
<dbReference type="GO" id="GO:0016020">
    <property type="term" value="C:membrane"/>
    <property type="evidence" value="ECO:0007669"/>
    <property type="project" value="InterPro"/>
</dbReference>
<dbReference type="SUPFAM" id="SSF81343">
    <property type="entry name" value="Fumarate reductase respiratory complex transmembrane subunits"/>
    <property type="match status" value="1"/>
</dbReference>
<feature type="transmembrane region" description="Helical" evidence="5">
    <location>
        <begin position="52"/>
        <end position="73"/>
    </location>
</feature>
<dbReference type="HAMAP" id="MF_00709">
    <property type="entry name" value="Fumarate_red_D"/>
    <property type="match status" value="1"/>
</dbReference>
<feature type="transmembrane region" description="Helical" evidence="5">
    <location>
        <begin position="93"/>
        <end position="113"/>
    </location>
</feature>
<name>A0A7W6WLH5_9PROT</name>
<dbReference type="Gene3D" id="1.20.1300.10">
    <property type="entry name" value="Fumarate reductase/succinate dehydrogenase, transmembrane subunit"/>
    <property type="match status" value="1"/>
</dbReference>
<keyword evidence="3 5" id="KW-1133">Transmembrane helix</keyword>
<comment type="caution">
    <text evidence="6">The sequence shown here is derived from an EMBL/GenBank/DDBJ whole genome shotgun (WGS) entry which is preliminary data.</text>
</comment>
<reference evidence="6 7" key="1">
    <citation type="submission" date="2020-08" db="EMBL/GenBank/DDBJ databases">
        <title>Genome sequencing of Purple Non-Sulfur Bacteria from various extreme environments.</title>
        <authorList>
            <person name="Mayer M."/>
        </authorList>
    </citation>
    <scope>NUCLEOTIDE SEQUENCE [LARGE SCALE GENOMIC DNA]</scope>
    <source>
        <strain evidence="6 7">JA135</strain>
    </source>
</reference>
<proteinExistence type="inferred from homology"/>
<keyword evidence="7" id="KW-1185">Reference proteome</keyword>
<dbReference type="Pfam" id="PF02313">
    <property type="entry name" value="Fumarate_red_D"/>
    <property type="match status" value="1"/>
</dbReference>
<dbReference type="InterPro" id="IPR034804">
    <property type="entry name" value="SQR/QFR_C/D"/>
</dbReference>
<organism evidence="6 7">
    <name type="scientific">Roseospira goensis</name>
    <dbReference type="NCBI Taxonomy" id="391922"/>
    <lineage>
        <taxon>Bacteria</taxon>
        <taxon>Pseudomonadati</taxon>
        <taxon>Pseudomonadota</taxon>
        <taxon>Alphaproteobacteria</taxon>
        <taxon>Rhodospirillales</taxon>
        <taxon>Rhodospirillaceae</taxon>
        <taxon>Roseospira</taxon>
    </lineage>
</organism>
<evidence type="ECO:0000256" key="3">
    <source>
        <dbReference type="ARBA" id="ARBA00022989"/>
    </source>
</evidence>